<dbReference type="OrthoDB" id="8772678at2"/>
<dbReference type="Proteomes" id="UP000249264">
    <property type="component" value="Chromosome 1"/>
</dbReference>
<evidence type="ECO:0000313" key="4">
    <source>
        <dbReference type="Proteomes" id="UP000249264"/>
    </source>
</evidence>
<dbReference type="GO" id="GO:0004340">
    <property type="term" value="F:glucokinase activity"/>
    <property type="evidence" value="ECO:0007669"/>
    <property type="project" value="UniProtKB-EC"/>
</dbReference>
<dbReference type="STRING" id="38301.NX84_04250"/>
<dbReference type="RefSeq" id="WP_039674097.1">
    <property type="nucleotide sequence ID" value="NZ_JSEF01000006.1"/>
</dbReference>
<dbReference type="PANTHER" id="PTHR18964:SF169">
    <property type="entry name" value="N-ACETYLMANNOSAMINE KINASE"/>
    <property type="match status" value="1"/>
</dbReference>
<proteinExistence type="inferred from homology"/>
<dbReference type="InterPro" id="IPR043129">
    <property type="entry name" value="ATPase_NBD"/>
</dbReference>
<dbReference type="Gene3D" id="3.30.420.40">
    <property type="match status" value="2"/>
</dbReference>
<dbReference type="SUPFAM" id="SSF53067">
    <property type="entry name" value="Actin-like ATPase domain"/>
    <property type="match status" value="1"/>
</dbReference>
<dbReference type="PANTHER" id="PTHR18964">
    <property type="entry name" value="ROK (REPRESSOR, ORF, KINASE) FAMILY"/>
    <property type="match status" value="1"/>
</dbReference>
<evidence type="ECO:0000256" key="1">
    <source>
        <dbReference type="ARBA" id="ARBA00006479"/>
    </source>
</evidence>
<keyword evidence="5" id="KW-1185">Reference proteome</keyword>
<dbReference type="EMBL" id="LS483460">
    <property type="protein sequence ID" value="SQI00601.1"/>
    <property type="molecule type" value="Genomic_DNA"/>
</dbReference>
<reference evidence="2 5" key="2">
    <citation type="submission" date="2020-12" db="EMBL/GenBank/DDBJ databases">
        <title>FDA dAtabase for Regulatory Grade micrObial Sequences (FDA-ARGOS): Supporting development and validation of Infectious Disease Dx tests.</title>
        <authorList>
            <person name="Sproer C."/>
            <person name="Gronow S."/>
            <person name="Severitt S."/>
            <person name="Schroder I."/>
            <person name="Tallon L."/>
            <person name="Sadzewicz L."/>
            <person name="Zhao X."/>
            <person name="Boylan J."/>
            <person name="Ott S."/>
            <person name="Bowen H."/>
            <person name="Vavikolanu K."/>
            <person name="Mehta A."/>
            <person name="Aluvathingal J."/>
            <person name="Nadendla S."/>
            <person name="Lowell S."/>
            <person name="Myers T."/>
            <person name="Yan Y."/>
            <person name="Sichtig H."/>
        </authorList>
    </citation>
    <scope>NUCLEOTIDE SEQUENCE [LARGE SCALE GENOMIC DNA]</scope>
    <source>
        <strain evidence="2 5">FDAARGOS_894</strain>
    </source>
</reference>
<reference evidence="3 4" key="1">
    <citation type="submission" date="2018-06" db="EMBL/GenBank/DDBJ databases">
        <authorList>
            <consortium name="Pathogen Informatics"/>
            <person name="Doyle S."/>
        </authorList>
    </citation>
    <scope>NUCLEOTIDE SEQUENCE [LARGE SCALE GENOMIC DNA]</scope>
    <source>
        <strain evidence="3 4">NCTC10288</strain>
    </source>
</reference>
<gene>
    <name evidence="3" type="primary">glcK</name>
    <name evidence="2" type="ORF">I6G51_04910</name>
    <name evidence="3" type="ORF">NCTC10288_01919</name>
</gene>
<dbReference type="AlphaFoldDB" id="A0A2X4REY9"/>
<name>A0A2X4REY9_9CORY</name>
<dbReference type="InterPro" id="IPR000600">
    <property type="entry name" value="ROK"/>
</dbReference>
<dbReference type="Proteomes" id="UP000594905">
    <property type="component" value="Chromosome"/>
</dbReference>
<keyword evidence="3" id="KW-0808">Transferase</keyword>
<dbReference type="EMBL" id="CP065689">
    <property type="protein sequence ID" value="QPS60538.1"/>
    <property type="molecule type" value="Genomic_DNA"/>
</dbReference>
<accession>A0A2X4REY9</accession>
<dbReference type="KEGG" id="cmin:NCTC10288_01919"/>
<evidence type="ECO:0000313" key="2">
    <source>
        <dbReference type="EMBL" id="QPS60538.1"/>
    </source>
</evidence>
<organism evidence="3 4">
    <name type="scientific">Corynebacterium minutissimum</name>
    <dbReference type="NCBI Taxonomy" id="38301"/>
    <lineage>
        <taxon>Bacteria</taxon>
        <taxon>Bacillati</taxon>
        <taxon>Actinomycetota</taxon>
        <taxon>Actinomycetes</taxon>
        <taxon>Mycobacteriales</taxon>
        <taxon>Corynebacteriaceae</taxon>
        <taxon>Corynebacterium</taxon>
    </lineage>
</organism>
<evidence type="ECO:0000313" key="3">
    <source>
        <dbReference type="EMBL" id="SQI00601.1"/>
    </source>
</evidence>
<evidence type="ECO:0000313" key="5">
    <source>
        <dbReference type="Proteomes" id="UP000594905"/>
    </source>
</evidence>
<comment type="similarity">
    <text evidence="1">Belongs to the ROK (NagC/XylR) family.</text>
</comment>
<sequence>MTSTLALDVGATKIGWGFVTDEDPTQAVALGKIPTQPAGASPQEQIKKTIQLALEESGIAPARIGIGSPGVIQAPEGLVTYNGDTIKNWAGTNLREVAKEVVDLPCAVHNDVRVWAYGELMLGAARDFRSGRVLYLSLGTGVGGAVSDNGSLLSGPTGSAGEFSELLCADFRGCADRAENIMSGNSLAAYYEEFSANPASERVQWKQRDQLALPLEKVVERMNQGDELASRIIRGNSYGLGRAVAGLVSGLDLDAVVLGGGVCQIGAAVEEPFRQAIEDFALKPNRSVAVRVTESPATAPLVGAAAFARDNAF</sequence>
<dbReference type="EC" id="2.7.1.2" evidence="3"/>
<protein>
    <submittedName>
        <fullName evidence="2">ROK family protein</fullName>
    </submittedName>
    <submittedName>
        <fullName evidence="3">Transcriptional regulator</fullName>
        <ecNumber evidence="3">2.7.1.2</ecNumber>
    </submittedName>
</protein>
<dbReference type="Pfam" id="PF00480">
    <property type="entry name" value="ROK"/>
    <property type="match status" value="1"/>
</dbReference>